<name>A0A0L6UVG4_9BASI</name>
<dbReference type="Proteomes" id="UP000037035">
    <property type="component" value="Unassembled WGS sequence"/>
</dbReference>
<dbReference type="AlphaFoldDB" id="A0A0L6UVG4"/>
<reference evidence="4 5" key="1">
    <citation type="submission" date="2015-08" db="EMBL/GenBank/DDBJ databases">
        <title>Next Generation Sequencing and Analysis of the Genome of Puccinia sorghi L Schw, the Causal Agent of Maize Common Rust.</title>
        <authorList>
            <person name="Rochi L."/>
            <person name="Burguener G."/>
            <person name="Darino M."/>
            <person name="Turjanski A."/>
            <person name="Kreff E."/>
            <person name="Dieguez M.J."/>
            <person name="Sacco F."/>
        </authorList>
    </citation>
    <scope>NUCLEOTIDE SEQUENCE [LARGE SCALE GENOMIC DNA]</scope>
    <source>
        <strain evidence="4 5">RO10H11247</strain>
    </source>
</reference>
<protein>
    <recommendedName>
        <fullName evidence="3">DDE Tnp4 domain-containing protein</fullName>
    </recommendedName>
</protein>
<evidence type="ECO:0000313" key="4">
    <source>
        <dbReference type="EMBL" id="KNZ52479.1"/>
    </source>
</evidence>
<dbReference type="InterPro" id="IPR027806">
    <property type="entry name" value="HARBI1_dom"/>
</dbReference>
<sequence length="320" mass="37569">MISKQAGPQSSNYHCLHHDVRLRKQEQLRPGRLFFILQTPITERYLTARGTTTRFHPQYDLSAIQSLSESRFQQLFHVFVHLALNACRLGSNGNVAAVLRLKNLFQVGYKKNQPVNYRSHQSNLQHKRSGVTNSSVINNNLMREIFTARKRKKEMIQRVPMENSHQREGDLRFEIQESWLRRFKVEIQDMRAKYSISLTLVCDVNKKLTSYLASYPGSCHNSYVFSNMQIAQQPEKFFDQNQFLLADSAYKSDWFTLPAYKGKELLYHQNVDFNYHLARSQVRIDIPLTQIRNQKEMKDTIKWIISCVVLHNLLSDLKDQ</sequence>
<gene>
    <name evidence="4" type="ORF">VP01_3560g6</name>
</gene>
<feature type="domain" description="DDE Tnp4" evidence="3">
    <location>
        <begin position="191"/>
        <end position="312"/>
    </location>
</feature>
<evidence type="ECO:0000256" key="1">
    <source>
        <dbReference type="ARBA" id="ARBA00001968"/>
    </source>
</evidence>
<dbReference type="GO" id="GO:0046872">
    <property type="term" value="F:metal ion binding"/>
    <property type="evidence" value="ECO:0007669"/>
    <property type="project" value="UniProtKB-KW"/>
</dbReference>
<dbReference type="VEuPathDB" id="FungiDB:VP01_3560g6"/>
<comment type="caution">
    <text evidence="4">The sequence shown here is derived from an EMBL/GenBank/DDBJ whole genome shotgun (WGS) entry which is preliminary data.</text>
</comment>
<dbReference type="STRING" id="27349.A0A0L6UVG4"/>
<dbReference type="Pfam" id="PF13359">
    <property type="entry name" value="DDE_Tnp_4"/>
    <property type="match status" value="1"/>
</dbReference>
<organism evidence="4 5">
    <name type="scientific">Puccinia sorghi</name>
    <dbReference type="NCBI Taxonomy" id="27349"/>
    <lineage>
        <taxon>Eukaryota</taxon>
        <taxon>Fungi</taxon>
        <taxon>Dikarya</taxon>
        <taxon>Basidiomycota</taxon>
        <taxon>Pucciniomycotina</taxon>
        <taxon>Pucciniomycetes</taxon>
        <taxon>Pucciniales</taxon>
        <taxon>Pucciniaceae</taxon>
        <taxon>Puccinia</taxon>
    </lineage>
</organism>
<accession>A0A0L6UVG4</accession>
<dbReference type="EMBL" id="LAVV01008569">
    <property type="protein sequence ID" value="KNZ52479.1"/>
    <property type="molecule type" value="Genomic_DNA"/>
</dbReference>
<keyword evidence="2" id="KW-0479">Metal-binding</keyword>
<keyword evidence="5" id="KW-1185">Reference proteome</keyword>
<evidence type="ECO:0000256" key="2">
    <source>
        <dbReference type="ARBA" id="ARBA00022723"/>
    </source>
</evidence>
<proteinExistence type="predicted"/>
<evidence type="ECO:0000313" key="5">
    <source>
        <dbReference type="Proteomes" id="UP000037035"/>
    </source>
</evidence>
<comment type="cofactor">
    <cofactor evidence="1">
        <name>a divalent metal cation</name>
        <dbReference type="ChEBI" id="CHEBI:60240"/>
    </cofactor>
</comment>
<dbReference type="OrthoDB" id="2649667at2759"/>
<evidence type="ECO:0000259" key="3">
    <source>
        <dbReference type="Pfam" id="PF13359"/>
    </source>
</evidence>